<dbReference type="InParanoid" id="D6TQ83"/>
<proteinExistence type="predicted"/>
<dbReference type="EMBL" id="ADVG01000002">
    <property type="protein sequence ID" value="EFH85731.1"/>
    <property type="molecule type" value="Genomic_DNA"/>
</dbReference>
<name>D6TQ83_KTERA</name>
<organism evidence="1 2">
    <name type="scientific">Ktedonobacter racemifer DSM 44963</name>
    <dbReference type="NCBI Taxonomy" id="485913"/>
    <lineage>
        <taxon>Bacteria</taxon>
        <taxon>Bacillati</taxon>
        <taxon>Chloroflexota</taxon>
        <taxon>Ktedonobacteria</taxon>
        <taxon>Ktedonobacterales</taxon>
        <taxon>Ktedonobacteraceae</taxon>
        <taxon>Ktedonobacter</taxon>
    </lineage>
</organism>
<comment type="caution">
    <text evidence="1">The sequence shown here is derived from an EMBL/GenBank/DDBJ whole genome shotgun (WGS) entry which is preliminary data.</text>
</comment>
<evidence type="ECO:0000313" key="1">
    <source>
        <dbReference type="EMBL" id="EFH85731.1"/>
    </source>
</evidence>
<keyword evidence="2" id="KW-1185">Reference proteome</keyword>
<reference evidence="1 2" key="1">
    <citation type="journal article" date="2011" name="Stand. Genomic Sci.">
        <title>Non-contiguous finished genome sequence and contextual data of the filamentous soil bacterium Ktedonobacter racemifer type strain (SOSP1-21).</title>
        <authorList>
            <person name="Chang Y.J."/>
            <person name="Land M."/>
            <person name="Hauser L."/>
            <person name="Chertkov O."/>
            <person name="Del Rio T.G."/>
            <person name="Nolan M."/>
            <person name="Copeland A."/>
            <person name="Tice H."/>
            <person name="Cheng J.F."/>
            <person name="Lucas S."/>
            <person name="Han C."/>
            <person name="Goodwin L."/>
            <person name="Pitluck S."/>
            <person name="Ivanova N."/>
            <person name="Ovchinikova G."/>
            <person name="Pati A."/>
            <person name="Chen A."/>
            <person name="Palaniappan K."/>
            <person name="Mavromatis K."/>
            <person name="Liolios K."/>
            <person name="Brettin T."/>
            <person name="Fiebig A."/>
            <person name="Rohde M."/>
            <person name="Abt B."/>
            <person name="Goker M."/>
            <person name="Detter J.C."/>
            <person name="Woyke T."/>
            <person name="Bristow J."/>
            <person name="Eisen J.A."/>
            <person name="Markowitz V."/>
            <person name="Hugenholtz P."/>
            <person name="Kyrpides N.C."/>
            <person name="Klenk H.P."/>
            <person name="Lapidus A."/>
        </authorList>
    </citation>
    <scope>NUCLEOTIDE SEQUENCE [LARGE SCALE GENOMIC DNA]</scope>
    <source>
        <strain evidence="2">DSM 44963</strain>
    </source>
</reference>
<gene>
    <name evidence="1" type="ORF">Krac_6965</name>
</gene>
<evidence type="ECO:0000313" key="2">
    <source>
        <dbReference type="Proteomes" id="UP000004508"/>
    </source>
</evidence>
<dbReference type="AlphaFoldDB" id="D6TQ83"/>
<dbReference type="Proteomes" id="UP000004508">
    <property type="component" value="Unassembled WGS sequence"/>
</dbReference>
<sequence>MNQSVSADLENVAYRWAHHLLTLYHTLICQRFTPMERLHVIRFLIDLCFSRAPRKMVCMLSARAITPNHVQIQPRRRWSDFPRLCRDEHVTGSAFFSLVNQIPEFLRCLARVSSHDACSVE</sequence>
<protein>
    <submittedName>
        <fullName evidence="1">Uncharacterized protein</fullName>
    </submittedName>
</protein>
<accession>D6TQ83</accession>